<comment type="caution">
    <text evidence="1">The sequence shown here is derived from an EMBL/GenBank/DDBJ whole genome shotgun (WGS) entry which is preliminary data.</text>
</comment>
<dbReference type="AlphaFoldDB" id="A0AA88YDL1"/>
<accession>A0AA88YDL1</accession>
<evidence type="ECO:0000313" key="2">
    <source>
        <dbReference type="Proteomes" id="UP001186944"/>
    </source>
</evidence>
<keyword evidence="2" id="KW-1185">Reference proteome</keyword>
<reference evidence="1" key="1">
    <citation type="submission" date="2019-08" db="EMBL/GenBank/DDBJ databases">
        <title>The improved chromosome-level genome for the pearl oyster Pinctada fucata martensii using PacBio sequencing and Hi-C.</title>
        <authorList>
            <person name="Zheng Z."/>
        </authorList>
    </citation>
    <scope>NUCLEOTIDE SEQUENCE</scope>
    <source>
        <strain evidence="1">ZZ-2019</strain>
        <tissue evidence="1">Adductor muscle</tissue>
    </source>
</reference>
<proteinExistence type="predicted"/>
<gene>
    <name evidence="1" type="ORF">FSP39_004546</name>
</gene>
<sequence>MQTGDADYPWAPGLTSEYCLLWAAEKFPSKAILDSHLVFLILETERANGKIRITKMVEEMLLALRDTYTAAELKKFHFFAPSVDDSLDSQELKRTVKEILKFGQSDILEVNSTDSATESIHSLVIKHSKCNIERIVDSMKDTLLRVQREEITVVDDTNNDLPKETIANTILGAIDTFSDLKRILSSETKQNEVTPELQEKFHTMKNLGYAGHVYINKTLIIFVQENSNEKVKEALKKSAEVFFDHVTCSPLISEEPVRQFTHSLKHDQRIESQHGRRGRIGAFARQNNKTVALTVPHLATCGTFVRKDESVIGTCIWPPSQPHDVLMNRISVIEMKAEWQSFCQIMHENMKGDMRPFTLHLAKPSQFQKVYKGRLNTGFITGRIVSSEANLPLGESMIRAYLVEGDDELPFANTGDSGVVVKLQQEVDGKLHGLSMVFGGVLDLPGIEPDICITIPLVPAVNEYEQQTNIPLLFQ</sequence>
<dbReference type="EMBL" id="VSWD01000006">
    <property type="protein sequence ID" value="KAK3099450.1"/>
    <property type="molecule type" value="Genomic_DNA"/>
</dbReference>
<evidence type="ECO:0000313" key="1">
    <source>
        <dbReference type="EMBL" id="KAK3099450.1"/>
    </source>
</evidence>
<organism evidence="1 2">
    <name type="scientific">Pinctada imbricata</name>
    <name type="common">Atlantic pearl-oyster</name>
    <name type="synonym">Pinctada martensii</name>
    <dbReference type="NCBI Taxonomy" id="66713"/>
    <lineage>
        <taxon>Eukaryota</taxon>
        <taxon>Metazoa</taxon>
        <taxon>Spiralia</taxon>
        <taxon>Lophotrochozoa</taxon>
        <taxon>Mollusca</taxon>
        <taxon>Bivalvia</taxon>
        <taxon>Autobranchia</taxon>
        <taxon>Pteriomorphia</taxon>
        <taxon>Pterioida</taxon>
        <taxon>Pterioidea</taxon>
        <taxon>Pteriidae</taxon>
        <taxon>Pinctada</taxon>
    </lineage>
</organism>
<dbReference type="Proteomes" id="UP001186944">
    <property type="component" value="Unassembled WGS sequence"/>
</dbReference>
<protein>
    <submittedName>
        <fullName evidence="1">Uncharacterized protein</fullName>
    </submittedName>
</protein>
<name>A0AA88YDL1_PINIB</name>